<feature type="compositionally biased region" description="Polar residues" evidence="1">
    <location>
        <begin position="193"/>
        <end position="211"/>
    </location>
</feature>
<dbReference type="GO" id="GO:0001156">
    <property type="term" value="F:TFIIIC-class transcription factor complex binding"/>
    <property type="evidence" value="ECO:0007669"/>
    <property type="project" value="TreeGrafter"/>
</dbReference>
<proteinExistence type="predicted"/>
<evidence type="ECO:0000313" key="4">
    <source>
        <dbReference type="Proteomes" id="UP000232323"/>
    </source>
</evidence>
<dbReference type="Gene3D" id="1.20.58.1880">
    <property type="match status" value="1"/>
</dbReference>
<feature type="compositionally biased region" description="Polar residues" evidence="1">
    <location>
        <begin position="22"/>
        <end position="42"/>
    </location>
</feature>
<dbReference type="EMBL" id="BEGY01000129">
    <property type="protein sequence ID" value="GAX84581.1"/>
    <property type="molecule type" value="Genomic_DNA"/>
</dbReference>
<dbReference type="PANTHER" id="PTHR22929:SF0">
    <property type="entry name" value="TRANSCRIPTION FACTOR TFIIIB COMPONENT B'' HOMOLOG"/>
    <property type="match status" value="1"/>
</dbReference>
<dbReference type="InterPro" id="IPR009057">
    <property type="entry name" value="Homeodomain-like_sf"/>
</dbReference>
<feature type="domain" description="Myb-like" evidence="2">
    <location>
        <begin position="568"/>
        <end position="616"/>
    </location>
</feature>
<dbReference type="PANTHER" id="PTHR22929">
    <property type="entry name" value="RNA POLYMERASE III TRANSCRIPTION INITIATION FACTOR B"/>
    <property type="match status" value="1"/>
</dbReference>
<feature type="region of interest" description="Disordered" evidence="1">
    <location>
        <begin position="470"/>
        <end position="493"/>
    </location>
</feature>
<dbReference type="GO" id="GO:0000126">
    <property type="term" value="C:transcription factor TFIIIB complex"/>
    <property type="evidence" value="ECO:0007669"/>
    <property type="project" value="TreeGrafter"/>
</dbReference>
<evidence type="ECO:0000256" key="1">
    <source>
        <dbReference type="SAM" id="MobiDB-lite"/>
    </source>
</evidence>
<dbReference type="InterPro" id="IPR001005">
    <property type="entry name" value="SANT/Myb"/>
</dbReference>
<feature type="region of interest" description="Disordered" evidence="1">
    <location>
        <begin position="120"/>
        <end position="144"/>
    </location>
</feature>
<feature type="region of interest" description="Disordered" evidence="1">
    <location>
        <begin position="614"/>
        <end position="635"/>
    </location>
</feature>
<dbReference type="GO" id="GO:0070898">
    <property type="term" value="P:RNA polymerase III preinitiation complex assembly"/>
    <property type="evidence" value="ECO:0007669"/>
    <property type="project" value="TreeGrafter"/>
</dbReference>
<keyword evidence="4" id="KW-1185">Reference proteome</keyword>
<protein>
    <recommendedName>
        <fullName evidence="2">Myb-like domain-containing protein</fullName>
    </recommendedName>
</protein>
<feature type="compositionally biased region" description="Polar residues" evidence="1">
    <location>
        <begin position="125"/>
        <end position="137"/>
    </location>
</feature>
<feature type="compositionally biased region" description="Basic and acidic residues" evidence="1">
    <location>
        <begin position="470"/>
        <end position="489"/>
    </location>
</feature>
<evidence type="ECO:0000313" key="3">
    <source>
        <dbReference type="EMBL" id="GAX84581.1"/>
    </source>
</evidence>
<sequence length="701" mass="75509">MDFNLDNLDKKKKTKGPAFKPTLSSRSKNAMPSNDVASSLQAKVQCTDSQAVATTNEGAQLQENLGDVNAVPAAEAPGNAFLSSSQSMVRTRVVQNVVAHSLPLSPKDSRPATSSVIMTLKHQGTDSTSEKPTTGYSGNDYLRVPSASIPAQHDQPTSTSCSEINASIDKLQNKQPSALIIGSPSELMMPSLVSESQAVPQSEAAENQNLPSHDRQKGANPSEPDQCGSSIPLVDPGDTKGEKHLIKTTTALTSSKGAKPGKPSNKAMTLPQPTKPAAAAGNLSTLLSNVGAPDLTDQELLLGVTREAHQEAAPSGQHVAVEAWQSLLGTLLDCTARDVGVPSLLTAAGRPRRNVRAASKKIHESIGELQDGQSLLQLVVHAEEGGQGRRMSRRAGATPRSRSETPSIAEGGYEGAEDGRRPAKSPRPLTINEQLSLAGLGVVRLPKVSPDEPVDRETWSLRRIIARSEAWDKQKRQEERQQALEEKSSEAGAAAATASVVPVASQMAPPSSRGASAAPRLQVVNGQIVVDSSSLTVQAQRSDDVALYTRVEEDTKLINSQSYMKRGRGERWGEEDTDLFYNGLRHFGTDFTLISQLFPDRDRKHIKNKFNKEQKSNLTKVNDALRGKGRNSEDTRQLSELMKSNIRLQQQQQQQGVEDQGTVEEGNVQKLNADAVEDACESLKEPVPTVQEVDPFEEGYY</sequence>
<dbReference type="Pfam" id="PF15963">
    <property type="entry name" value="Myb_DNA-bind_7"/>
    <property type="match status" value="1"/>
</dbReference>
<dbReference type="AlphaFoldDB" id="A0A250XNB9"/>
<feature type="region of interest" description="Disordered" evidence="1">
    <location>
        <begin position="193"/>
        <end position="276"/>
    </location>
</feature>
<dbReference type="Proteomes" id="UP000232323">
    <property type="component" value="Unassembled WGS sequence"/>
</dbReference>
<accession>A0A250XNB9</accession>
<feature type="compositionally biased region" description="Polar residues" evidence="1">
    <location>
        <begin position="247"/>
        <end position="256"/>
    </location>
</feature>
<reference evidence="3 4" key="1">
    <citation type="submission" date="2017-08" db="EMBL/GenBank/DDBJ databases">
        <title>Acidophilic green algal genome provides insights into adaptation to an acidic environment.</title>
        <authorList>
            <person name="Hirooka S."/>
            <person name="Hirose Y."/>
            <person name="Kanesaki Y."/>
            <person name="Higuchi S."/>
            <person name="Fujiwara T."/>
            <person name="Onuma R."/>
            <person name="Era A."/>
            <person name="Ohbayashi R."/>
            <person name="Uzuka A."/>
            <person name="Nozaki H."/>
            <person name="Yoshikawa H."/>
            <person name="Miyagishima S.Y."/>
        </authorList>
    </citation>
    <scope>NUCLEOTIDE SEQUENCE [LARGE SCALE GENOMIC DNA]</scope>
    <source>
        <strain evidence="3 4">NIES-2499</strain>
    </source>
</reference>
<gene>
    <name evidence="3" type="ORF">CEUSTIGMA_g12002.t1</name>
</gene>
<feature type="region of interest" description="Disordered" evidence="1">
    <location>
        <begin position="1"/>
        <end position="42"/>
    </location>
</feature>
<name>A0A250XNB9_9CHLO</name>
<feature type="compositionally biased region" description="Basic and acidic residues" evidence="1">
    <location>
        <begin position="623"/>
        <end position="635"/>
    </location>
</feature>
<dbReference type="STRING" id="1157962.A0A250XNB9"/>
<dbReference type="CDD" id="cd00167">
    <property type="entry name" value="SANT"/>
    <property type="match status" value="1"/>
</dbReference>
<dbReference type="InterPro" id="IPR039467">
    <property type="entry name" value="TFIIIB_B''_Myb"/>
</dbReference>
<feature type="region of interest" description="Disordered" evidence="1">
    <location>
        <begin position="384"/>
        <end position="428"/>
    </location>
</feature>
<organism evidence="3 4">
    <name type="scientific">Chlamydomonas eustigma</name>
    <dbReference type="NCBI Taxonomy" id="1157962"/>
    <lineage>
        <taxon>Eukaryota</taxon>
        <taxon>Viridiplantae</taxon>
        <taxon>Chlorophyta</taxon>
        <taxon>core chlorophytes</taxon>
        <taxon>Chlorophyceae</taxon>
        <taxon>CS clade</taxon>
        <taxon>Chlamydomonadales</taxon>
        <taxon>Chlamydomonadaceae</taxon>
        <taxon>Chlamydomonas</taxon>
    </lineage>
</organism>
<dbReference type="OrthoDB" id="272624at2759"/>
<dbReference type="SUPFAM" id="SSF46689">
    <property type="entry name" value="Homeodomain-like"/>
    <property type="match status" value="1"/>
</dbReference>
<evidence type="ECO:0000259" key="2">
    <source>
        <dbReference type="SMART" id="SM00717"/>
    </source>
</evidence>
<dbReference type="SMART" id="SM00717">
    <property type="entry name" value="SANT"/>
    <property type="match status" value="1"/>
</dbReference>
<comment type="caution">
    <text evidence="3">The sequence shown here is derived from an EMBL/GenBank/DDBJ whole genome shotgun (WGS) entry which is preliminary data.</text>
</comment>